<dbReference type="Pfam" id="PF21076">
    <property type="entry name" value="GDH_ACT2"/>
    <property type="match status" value="1"/>
</dbReference>
<organism evidence="7 8">
    <name type="scientific">Gordonia hirsuta DSM 44140 = NBRC 16056</name>
    <dbReference type="NCBI Taxonomy" id="1121927"/>
    <lineage>
        <taxon>Bacteria</taxon>
        <taxon>Bacillati</taxon>
        <taxon>Actinomycetota</taxon>
        <taxon>Actinomycetes</taxon>
        <taxon>Mycobacteriales</taxon>
        <taxon>Gordoniaceae</taxon>
        <taxon>Gordonia</taxon>
    </lineage>
</organism>
<proteinExistence type="predicted"/>
<dbReference type="STRING" id="1121927.GOHSU_22_00290"/>
<evidence type="ECO:0000256" key="1">
    <source>
        <dbReference type="SAM" id="MobiDB-lite"/>
    </source>
</evidence>
<evidence type="ECO:0000259" key="4">
    <source>
        <dbReference type="Pfam" id="PF21075"/>
    </source>
</evidence>
<dbReference type="InterPro" id="IPR049059">
    <property type="entry name" value="NAD_Glu_DH_HM1"/>
</dbReference>
<dbReference type="InterPro" id="IPR024727">
    <property type="entry name" value="NAD_Glu_DH_N_ACT1"/>
</dbReference>
<dbReference type="Pfam" id="PF21073">
    <property type="entry name" value="GDH_HM1"/>
    <property type="match status" value="1"/>
</dbReference>
<dbReference type="Pfam" id="PF21077">
    <property type="entry name" value="GDH_ACT3"/>
    <property type="match status" value="1"/>
</dbReference>
<feature type="compositionally biased region" description="Basic residues" evidence="1">
    <location>
        <begin position="1328"/>
        <end position="1337"/>
    </location>
</feature>
<dbReference type="PANTHER" id="PTHR43403">
    <property type="entry name" value="NAD-SPECIFIC GLUTAMATE DEHYDROGENASE"/>
    <property type="match status" value="1"/>
</dbReference>
<keyword evidence="8" id="KW-1185">Reference proteome</keyword>
<feature type="compositionally biased region" description="Basic and acidic residues" evidence="1">
    <location>
        <begin position="1388"/>
        <end position="1399"/>
    </location>
</feature>
<feature type="domain" description="NAD-glutamate dehydrogenase catalytic" evidence="2">
    <location>
        <begin position="659"/>
        <end position="1165"/>
    </location>
</feature>
<feature type="domain" description="NAD-glutamate dehydrogenase ACT2" evidence="5">
    <location>
        <begin position="341"/>
        <end position="435"/>
    </location>
</feature>
<protein>
    <submittedName>
        <fullName evidence="7">Putative NAD-dependent glutamate dehydrogenase</fullName>
    </submittedName>
</protein>
<dbReference type="Pfam" id="PF05088">
    <property type="entry name" value="Bac_GDH_CD"/>
    <property type="match status" value="1"/>
</dbReference>
<feature type="region of interest" description="Disordered" evidence="1">
    <location>
        <begin position="1323"/>
        <end position="1435"/>
    </location>
</feature>
<accession>L7L9I5</accession>
<dbReference type="Gene3D" id="3.40.50.720">
    <property type="entry name" value="NAD(P)-binding Rossmann-like Domain"/>
    <property type="match status" value="1"/>
</dbReference>
<dbReference type="Pfam" id="PF21078">
    <property type="entry name" value="GDH_HM3"/>
    <property type="match status" value="1"/>
</dbReference>
<dbReference type="SUPFAM" id="SSF53223">
    <property type="entry name" value="Aminoacid dehydrogenase-like, N-terminal domain"/>
    <property type="match status" value="1"/>
</dbReference>
<dbReference type="eggNOG" id="COG2902">
    <property type="taxonomic scope" value="Bacteria"/>
</dbReference>
<feature type="compositionally biased region" description="Basic residues" evidence="1">
    <location>
        <begin position="1424"/>
        <end position="1435"/>
    </location>
</feature>
<dbReference type="InterPro" id="IPR028971">
    <property type="entry name" value="NAD-GDH_cat"/>
</dbReference>
<dbReference type="SUPFAM" id="SSF51735">
    <property type="entry name" value="NAD(P)-binding Rossmann-fold domains"/>
    <property type="match status" value="1"/>
</dbReference>
<name>L7L9I5_9ACTN</name>
<feature type="domain" description="NAD-glutamate dehydrogenase N-terminal ACT1" evidence="4">
    <location>
        <begin position="61"/>
        <end position="128"/>
    </location>
</feature>
<evidence type="ECO:0000313" key="8">
    <source>
        <dbReference type="Proteomes" id="UP000053405"/>
    </source>
</evidence>
<feature type="domain" description="NAD-glutamate dehydrogenase ACT3" evidence="6">
    <location>
        <begin position="496"/>
        <end position="550"/>
    </location>
</feature>
<dbReference type="Proteomes" id="UP000053405">
    <property type="component" value="Unassembled WGS sequence"/>
</dbReference>
<dbReference type="GO" id="GO:0004352">
    <property type="term" value="F:glutamate dehydrogenase (NAD+) activity"/>
    <property type="evidence" value="ECO:0007669"/>
    <property type="project" value="InterPro"/>
</dbReference>
<dbReference type="GO" id="GO:0004069">
    <property type="term" value="F:L-aspartate:2-oxoglutarate aminotransferase activity"/>
    <property type="evidence" value="ECO:0007669"/>
    <property type="project" value="InterPro"/>
</dbReference>
<dbReference type="Pfam" id="PF21074">
    <property type="entry name" value="GDH_C"/>
    <property type="match status" value="1"/>
</dbReference>
<dbReference type="EMBL" id="BANT01000022">
    <property type="protein sequence ID" value="GAC57569.1"/>
    <property type="molecule type" value="Genomic_DNA"/>
</dbReference>
<comment type="caution">
    <text evidence="7">The sequence shown here is derived from an EMBL/GenBank/DDBJ whole genome shotgun (WGS) entry which is preliminary data.</text>
</comment>
<gene>
    <name evidence="7" type="ORF">GOHSU_22_00290</name>
</gene>
<dbReference type="InterPro" id="IPR007780">
    <property type="entry name" value="NAD_Glu_DH_bac"/>
</dbReference>
<dbReference type="GO" id="GO:0006538">
    <property type="term" value="P:L-glutamate catabolic process"/>
    <property type="evidence" value="ECO:0007669"/>
    <property type="project" value="InterPro"/>
</dbReference>
<dbReference type="InterPro" id="IPR048381">
    <property type="entry name" value="GDH_C"/>
</dbReference>
<evidence type="ECO:0000259" key="5">
    <source>
        <dbReference type="Pfam" id="PF21076"/>
    </source>
</evidence>
<evidence type="ECO:0000259" key="2">
    <source>
        <dbReference type="Pfam" id="PF05088"/>
    </source>
</evidence>
<evidence type="ECO:0000313" key="7">
    <source>
        <dbReference type="EMBL" id="GAC57569.1"/>
    </source>
</evidence>
<dbReference type="InterPro" id="IPR049062">
    <property type="entry name" value="NAD_Glu_DH_ACT2"/>
</dbReference>
<dbReference type="PANTHER" id="PTHR43403:SF1">
    <property type="entry name" value="NAD-SPECIFIC GLUTAMATE DEHYDROGENASE"/>
    <property type="match status" value="1"/>
</dbReference>
<evidence type="ECO:0000259" key="3">
    <source>
        <dbReference type="Pfam" id="PF21074"/>
    </source>
</evidence>
<dbReference type="InterPro" id="IPR036291">
    <property type="entry name" value="NAD(P)-bd_dom_sf"/>
</dbReference>
<evidence type="ECO:0000259" key="6">
    <source>
        <dbReference type="Pfam" id="PF21077"/>
    </source>
</evidence>
<dbReference type="InterPro" id="IPR049056">
    <property type="entry name" value="NAD_Glu_DH_HM3"/>
</dbReference>
<sequence>MPDDGGPARAPAGTGADRLLSAALLRYGGDRARAGRHLGVAAVRAPGAFGVSAAEISDGEIEVLVVVENAPLLVESVLTVVDSLGLTVAGIDHPVMPVRRDADGALIAIGDDDTAGGTPVDESWIAVRAFAAEDTQPELVRAGVVRALSLLTAVNRDGDEMRRRLAALADVAVAPEGERNEYRQLIGWIGGGSNFHLVGYARGDGSPGLGVWSDVQTIRLTPLSQTTVRPVIDRVYLETGVLRTHYPVVLRFRDEKVEHQFVGTFTSIGVYQSVREIPVVRQKVSGILRALGLEEGSYSGLAAIELLQTYPLFGIFAAPVPEMAQRVRGLLAASIDRQVCLYARRCHDGHTVSAIAFVPRDRYSSELRQRIIDFTARELNGSLAEFGTRLSDGPLAQLQMMLRGRGSGVVEDLSIGSPMHDRLEELLAESVRSWEDDVRELTGSDAAVTGMLSTVSSRYREKRRPSGAAQDLPIVAELHPGGVQVDLRCNDDLPWVFTLYLAGRDAALTDVLPMLASLGLKVLDEEPYRVDRADGVIVRIYEFTVEPADHVQVTGTADTETRVAQAFGRMWAGRTEVDQLGQLVLVAGLTSAQVSVLRTYVRYLRQCGVGSSVRHFAEVLSAHGAVTRALVNLFETSFDPAIDAAQRPELLEKAQADLDAGLAEILSLDADRILSGLAAAIEATLRTNYFRRRDPAGEVLDAQYRPTLAIKIATERLALAPAPRPEYEIFVHSPQVEGVHLRFGAVARGGCRWSDRREDFRTEILGLVKAQAVKNAVIVPAGAKGGFVVRRPPASTGDPAADQAALRAEGIACYSDYVASLIQLTDNLAPDGTVRTPAGVIRRDGDDPYLVMAADKGTASFSDLANDIAGHYGFWLGDAFASGGSVGYDHKAMGITARGAWEAVKRHFAEMGIDTQTQEFTAVGIGDMSGDVFGNGMLLSECTRLVAAFDHRHIFVDPDPDAGTGFTERARLFALPRSSWADYRSALISPGGGVWSREVKSIPVSEQMRSALGLPGDIDALSPPELIRAILRAPVDLLFNGGIGTYIRASDESDAAVGDKANDPVRISADTLRVRVVGEGGNLGVTERGRVQADLCGVRINTDALDNSAGVDSSDHEVNIKILLDAQVGAGLLDPGDRTALLEAMTDEVAELVLADNIAQNAELGCARSAADAEADLYARQLTGLAAAGVDLELETLPTAEELLDRRAGPLQRGLTSPELATMMAHIKLNAKAELIASPLLDGDVFDSRVLDYFPARLAERFADGIRGHRLRREIAATCLVNQIVDDGGMLFLFRATEATTATTEEAARAFAATAQIFGLQRHDRAVARRRSARRSARRPDDRRTHAADEGVAVVPRTPSAAAADRRRGPPLPRGGAADPADRAVGTSDDRRGDRPDRGRLHRARNRSGAGPRGGHGPVPAAPARHRRSGRDRRP</sequence>
<feature type="compositionally biased region" description="Basic and acidic residues" evidence="1">
    <location>
        <begin position="1338"/>
        <end position="1349"/>
    </location>
</feature>
<dbReference type="InterPro" id="IPR049064">
    <property type="entry name" value="NAD_Glu_DH_ACT3"/>
</dbReference>
<dbReference type="InterPro" id="IPR046346">
    <property type="entry name" value="Aminoacid_DH-like_N_sf"/>
</dbReference>
<dbReference type="Pfam" id="PF21075">
    <property type="entry name" value="GDH_ACT1"/>
    <property type="match status" value="1"/>
</dbReference>
<reference evidence="7 8" key="1">
    <citation type="submission" date="2012-12" db="EMBL/GenBank/DDBJ databases">
        <title>Whole genome shotgun sequence of Gordonia hirsuta NBRC 16056.</title>
        <authorList>
            <person name="Isaki-Nakamura S."/>
            <person name="Hosoyama A."/>
            <person name="Tsuchikane K."/>
            <person name="Katsumata H."/>
            <person name="Baba S."/>
            <person name="Yamazaki S."/>
            <person name="Fujita N."/>
        </authorList>
    </citation>
    <scope>NUCLEOTIDE SEQUENCE [LARGE SCALE GENOMIC DNA]</scope>
    <source>
        <strain evidence="7 8">NBRC 16056</strain>
    </source>
</reference>
<feature type="domain" description="NAD-specific glutamate dehydrogenase C-terminal" evidence="3">
    <location>
        <begin position="1213"/>
        <end position="1327"/>
    </location>
</feature>